<feature type="region of interest" description="Disordered" evidence="1">
    <location>
        <begin position="311"/>
        <end position="361"/>
    </location>
</feature>
<organism evidence="3 4">
    <name type="scientific">Salinomyces thailandicus</name>
    <dbReference type="NCBI Taxonomy" id="706561"/>
    <lineage>
        <taxon>Eukaryota</taxon>
        <taxon>Fungi</taxon>
        <taxon>Dikarya</taxon>
        <taxon>Ascomycota</taxon>
        <taxon>Pezizomycotina</taxon>
        <taxon>Dothideomycetes</taxon>
        <taxon>Dothideomycetidae</taxon>
        <taxon>Mycosphaerellales</taxon>
        <taxon>Teratosphaeriaceae</taxon>
        <taxon>Salinomyces</taxon>
    </lineage>
</organism>
<evidence type="ECO:0000313" key="3">
    <source>
        <dbReference type="EMBL" id="TKA21716.1"/>
    </source>
</evidence>
<accession>A0A4U0TJ00</accession>
<feature type="transmembrane region" description="Helical" evidence="2">
    <location>
        <begin position="271"/>
        <end position="291"/>
    </location>
</feature>
<evidence type="ECO:0000313" key="4">
    <source>
        <dbReference type="Proteomes" id="UP000308549"/>
    </source>
</evidence>
<sequence>MKAATMMVIASTVEEEKTPAQKKAKCFRHERAKHGLPTTIPSPAAPFNSRFDADTTSSFNRTINPPREDSLHHTLNYSARCYDEATLSTKCGSPTTFEDDCGLFGPGNYQFQICSGEDYYAMQCNVTDFNQYTYRVIGANNFEESGCFGEKCLKKDCDQVDGDGIIFSTQAEPDALMVMKPTHNVHYVRQLRERLEREGFLTYPSAPDEKIAKEWCNADTVLRVTKAAVTRGSVAFLGYRCGEDANCTAPGLETLVKVREVMESEYPSVEIGLAAGLPFLIVALLALAVVLRNRNQLRGFVQRHRRRVARGKEQVTDEEMAEHEVPRVQPPSYNGQGGASQATGGLGLGRDLPLFTSARPT</sequence>
<keyword evidence="2" id="KW-0472">Membrane</keyword>
<proteinExistence type="predicted"/>
<dbReference type="Proteomes" id="UP000308549">
    <property type="component" value="Unassembled WGS sequence"/>
</dbReference>
<reference evidence="3 4" key="1">
    <citation type="submission" date="2017-03" db="EMBL/GenBank/DDBJ databases">
        <title>Genomes of endolithic fungi from Antarctica.</title>
        <authorList>
            <person name="Coleine C."/>
            <person name="Masonjones S."/>
            <person name="Stajich J.E."/>
        </authorList>
    </citation>
    <scope>NUCLEOTIDE SEQUENCE [LARGE SCALE GENOMIC DNA]</scope>
    <source>
        <strain evidence="3 4">CCFEE 6315</strain>
    </source>
</reference>
<keyword evidence="4" id="KW-1185">Reference proteome</keyword>
<protein>
    <submittedName>
        <fullName evidence="3">Uncharacterized protein</fullName>
    </submittedName>
</protein>
<dbReference type="AlphaFoldDB" id="A0A4U0TJ00"/>
<evidence type="ECO:0000256" key="2">
    <source>
        <dbReference type="SAM" id="Phobius"/>
    </source>
</evidence>
<evidence type="ECO:0000256" key="1">
    <source>
        <dbReference type="SAM" id="MobiDB-lite"/>
    </source>
</evidence>
<name>A0A4U0TJ00_9PEZI</name>
<gene>
    <name evidence="3" type="ORF">B0A50_08711</name>
</gene>
<comment type="caution">
    <text evidence="3">The sequence shown here is derived from an EMBL/GenBank/DDBJ whole genome shotgun (WGS) entry which is preliminary data.</text>
</comment>
<feature type="compositionally biased region" description="Polar residues" evidence="1">
    <location>
        <begin position="331"/>
        <end position="343"/>
    </location>
</feature>
<dbReference type="EMBL" id="NAJL01000106">
    <property type="protein sequence ID" value="TKA21716.1"/>
    <property type="molecule type" value="Genomic_DNA"/>
</dbReference>
<keyword evidence="2" id="KW-0812">Transmembrane</keyword>
<keyword evidence="2" id="KW-1133">Transmembrane helix</keyword>